<comment type="subcellular location">
    <subcellularLocation>
        <location evidence="1">Secreted</location>
    </subcellularLocation>
</comment>
<dbReference type="AlphaFoldDB" id="A0A2K9NEQ7"/>
<evidence type="ECO:0000256" key="3">
    <source>
        <dbReference type="SAM" id="MobiDB-lite"/>
    </source>
</evidence>
<gene>
    <name evidence="4" type="ORF">C0V82_02685</name>
</gene>
<dbReference type="KEGG" id="ncb:C0V82_02685"/>
<evidence type="ECO:0000313" key="4">
    <source>
        <dbReference type="EMBL" id="AUN31613.1"/>
    </source>
</evidence>
<feature type="region of interest" description="Disordered" evidence="3">
    <location>
        <begin position="292"/>
        <end position="350"/>
    </location>
</feature>
<feature type="region of interest" description="Disordered" evidence="3">
    <location>
        <begin position="121"/>
        <end position="140"/>
    </location>
</feature>
<dbReference type="GO" id="GO:0005509">
    <property type="term" value="F:calcium ion binding"/>
    <property type="evidence" value="ECO:0007669"/>
    <property type="project" value="InterPro"/>
</dbReference>
<dbReference type="InterPro" id="IPR011049">
    <property type="entry name" value="Serralysin-like_metalloprot_C"/>
</dbReference>
<dbReference type="PROSITE" id="PS00330">
    <property type="entry name" value="HEMOLYSIN_CALCIUM"/>
    <property type="match status" value="4"/>
</dbReference>
<evidence type="ECO:0008006" key="6">
    <source>
        <dbReference type="Google" id="ProtNLM"/>
    </source>
</evidence>
<feature type="compositionally biased region" description="Basic and acidic residues" evidence="3">
    <location>
        <begin position="307"/>
        <end position="320"/>
    </location>
</feature>
<dbReference type="Proteomes" id="UP000234752">
    <property type="component" value="Chromosome eg_1"/>
</dbReference>
<evidence type="ECO:0000313" key="5">
    <source>
        <dbReference type="Proteomes" id="UP000234752"/>
    </source>
</evidence>
<dbReference type="GO" id="GO:0005576">
    <property type="term" value="C:extracellular region"/>
    <property type="evidence" value="ECO:0007669"/>
    <property type="project" value="UniProtKB-SubCell"/>
</dbReference>
<evidence type="ECO:0000256" key="1">
    <source>
        <dbReference type="ARBA" id="ARBA00004613"/>
    </source>
</evidence>
<reference evidence="4 5" key="1">
    <citation type="submission" date="2017-12" db="EMBL/GenBank/DDBJ databases">
        <title>Genomes of bacteria within cyanobacterial aggregates.</title>
        <authorList>
            <person name="Cai H."/>
        </authorList>
    </citation>
    <scope>NUCLEOTIDE SEQUENCE [LARGE SCALE GENOMIC DNA]</scope>
    <source>
        <strain evidence="4 5">TH16</strain>
    </source>
</reference>
<evidence type="ECO:0000256" key="2">
    <source>
        <dbReference type="ARBA" id="ARBA00022525"/>
    </source>
</evidence>
<dbReference type="Gene3D" id="2.150.10.10">
    <property type="entry name" value="Serralysin-like metalloprotease, C-terminal"/>
    <property type="match status" value="1"/>
</dbReference>
<accession>A0A2K9NEQ7</accession>
<dbReference type="PANTHER" id="PTHR38340">
    <property type="entry name" value="S-LAYER PROTEIN"/>
    <property type="match status" value="1"/>
</dbReference>
<dbReference type="Pfam" id="PF00353">
    <property type="entry name" value="HemolysinCabind"/>
    <property type="match status" value="2"/>
</dbReference>
<dbReference type="InterPro" id="IPR050557">
    <property type="entry name" value="RTX_toxin/Mannuronan_C5-epim"/>
</dbReference>
<dbReference type="PRINTS" id="PR00313">
    <property type="entry name" value="CABNDNGRPT"/>
</dbReference>
<sequence>MSGDLLLEGDDLRRLVNRTSGVEAAEAANGNYNNVVVLAALALVVDFFLNTEKAQATPQEEPEMPLALAAAAIAVHTHIDLPPPEPATADKAAADRSHGQGQWSALPVVGESMILTAADRAGRGTTDSLSSQPSATRTGGGTHLAALPFPSPDIIPVSLTGTDGDDVLTGGAGNDILVGGAGNDLLVGGDGNDLLVGGAGNDTLVGGNGHDTLNGGDGNDTLVVDSQDVAEGGAGADRFIITDNLVSNWVALKQAGQAVTFINSIQDFKLVEGDSLNFAAGRWQVSVEILAPGGGQKPDPAPGPEIKGGDDKGVIDHGQDGDGGNRMVDTGPAHPTVPTENGSGTEGAGGGGDFGITSGGDGHTSFVPPGNSLLPSGNGGDGGFTEIELDTDGDGVIDMILRVRAAMSDDRADNTGDLNAADHMTITGIEPGVDSGYWG</sequence>
<dbReference type="OrthoDB" id="8477666at2"/>
<protein>
    <recommendedName>
        <fullName evidence="6">Calcium-binding protein</fullName>
    </recommendedName>
</protein>
<organism evidence="4 5">
    <name type="scientific">Niveispirillum cyanobacteriorum</name>
    <dbReference type="NCBI Taxonomy" id="1612173"/>
    <lineage>
        <taxon>Bacteria</taxon>
        <taxon>Pseudomonadati</taxon>
        <taxon>Pseudomonadota</taxon>
        <taxon>Alphaproteobacteria</taxon>
        <taxon>Rhodospirillales</taxon>
        <taxon>Azospirillaceae</taxon>
        <taxon>Niveispirillum</taxon>
    </lineage>
</organism>
<feature type="compositionally biased region" description="Polar residues" evidence="3">
    <location>
        <begin position="125"/>
        <end position="137"/>
    </location>
</feature>
<dbReference type="PANTHER" id="PTHR38340:SF1">
    <property type="entry name" value="S-LAYER PROTEIN"/>
    <property type="match status" value="1"/>
</dbReference>
<dbReference type="InterPro" id="IPR001343">
    <property type="entry name" value="Hemolysn_Ca-bd"/>
</dbReference>
<proteinExistence type="predicted"/>
<dbReference type="SUPFAM" id="SSF51120">
    <property type="entry name" value="beta-Roll"/>
    <property type="match status" value="1"/>
</dbReference>
<keyword evidence="5" id="KW-1185">Reference proteome</keyword>
<name>A0A2K9NEQ7_9PROT</name>
<dbReference type="InterPro" id="IPR018511">
    <property type="entry name" value="Hemolysin-typ_Ca-bd_CS"/>
</dbReference>
<dbReference type="EMBL" id="CP025611">
    <property type="protein sequence ID" value="AUN31613.1"/>
    <property type="molecule type" value="Genomic_DNA"/>
</dbReference>
<keyword evidence="2" id="KW-0964">Secreted</keyword>